<dbReference type="Gene3D" id="3.90.176.10">
    <property type="entry name" value="Toxin ADP-ribosyltransferase, Chain A, domain 1"/>
    <property type="match status" value="1"/>
</dbReference>
<dbReference type="EMBL" id="QUNO01000015">
    <property type="protein sequence ID" value="REH37103.1"/>
    <property type="molecule type" value="Genomic_DNA"/>
</dbReference>
<reference evidence="2 3" key="1">
    <citation type="submission" date="2018-08" db="EMBL/GenBank/DDBJ databases">
        <title>Genomic Encyclopedia of Archaeal and Bacterial Type Strains, Phase II (KMG-II): from individual species to whole genera.</title>
        <authorList>
            <person name="Goeker M."/>
        </authorList>
    </citation>
    <scope>NUCLEOTIDE SEQUENCE [LARGE SCALE GENOMIC DNA]</scope>
    <source>
        <strain evidence="2 3">DSM 45791</strain>
    </source>
</reference>
<sequence length="719" mass="76610">MINWLKSRKAKQPAPQRPVAETRQPVVEFQTRQVASALVVSAPPGPGWQAMALAGAMPGDPGRTVVVVDFPPDGDGTYWNALVQALRGRGPVRLAVSGVGSAVAGAPARTIAAQWLSEQLKAEVIAPDGTLVPIPGGSTFVANAHATGSWRRFQPDQPSEAMGARFPSPEWESFMTTAPWRAGAGTVAEPVPTGLWLHATPTAATRRHSTLAFGVPVRMDVLTVILGGPEEPALPAADLRALWEALPEEIRRRVRFASFGVDLGRFAAETIGRPVIAFNGLPVTTERGIEVSIVAGDGRATWRAYAIELRYRPGKAPEVVSARPPIAGMKPLRPGLWELTPTVVVEAVASGLWVRAAGPAPAEAASVRALPVDPEWARLTVGVPGEPVIDEVSVAGARLFAGLDADTQRVVRLVFGEAPAKPEPEPEPVEPVAVSVEAPAEADVNYDIDDDLPTMVLLRRQLELGQAAPAEKWTPVEPPPVPARIEPFLVDPGIDVDTLLDTLVAAETAMDEHRGWMRRTLGDQYDAYASRVLRLLIQHPELREGELQSVVTDLVAVLVYLSAGERKADEALLSGDVDALLPFLSCVISGLQRLPVYEGVAFCGGSLDPDTHRAGAILTEVSFLNAVTATEVALPGDAEFIVWSDSGRRTGYLEPELEPIVFLPGTRFQVLGVHDNRVLLGEIGGGDQLTHLEDAAKLRAATGPVADPTRFSRSIGSPA</sequence>
<dbReference type="RefSeq" id="WP_116179258.1">
    <property type="nucleotide sequence ID" value="NZ_CP144375.1"/>
</dbReference>
<accession>A0A3E0H218</accession>
<name>A0A3E0H218_9PSEU</name>
<dbReference type="OrthoDB" id="3320501at2"/>
<feature type="compositionally biased region" description="Basic residues" evidence="1">
    <location>
        <begin position="1"/>
        <end position="11"/>
    </location>
</feature>
<evidence type="ECO:0000313" key="2">
    <source>
        <dbReference type="EMBL" id="REH37103.1"/>
    </source>
</evidence>
<evidence type="ECO:0000313" key="3">
    <source>
        <dbReference type="Proteomes" id="UP000256269"/>
    </source>
</evidence>
<proteinExistence type="predicted"/>
<evidence type="ECO:0000256" key="1">
    <source>
        <dbReference type="SAM" id="MobiDB-lite"/>
    </source>
</evidence>
<protein>
    <submittedName>
        <fullName evidence="2">Uncharacterized protein</fullName>
    </submittedName>
</protein>
<gene>
    <name evidence="2" type="ORF">BCF44_115107</name>
</gene>
<dbReference type="AlphaFoldDB" id="A0A3E0H218"/>
<keyword evidence="3" id="KW-1185">Reference proteome</keyword>
<feature type="region of interest" description="Disordered" evidence="1">
    <location>
        <begin position="1"/>
        <end position="23"/>
    </location>
</feature>
<dbReference type="Proteomes" id="UP000256269">
    <property type="component" value="Unassembled WGS sequence"/>
</dbReference>
<organism evidence="2 3">
    <name type="scientific">Kutzneria buriramensis</name>
    <dbReference type="NCBI Taxonomy" id="1045776"/>
    <lineage>
        <taxon>Bacteria</taxon>
        <taxon>Bacillati</taxon>
        <taxon>Actinomycetota</taxon>
        <taxon>Actinomycetes</taxon>
        <taxon>Pseudonocardiales</taxon>
        <taxon>Pseudonocardiaceae</taxon>
        <taxon>Kutzneria</taxon>
    </lineage>
</organism>
<comment type="caution">
    <text evidence="2">The sequence shown here is derived from an EMBL/GenBank/DDBJ whole genome shotgun (WGS) entry which is preliminary data.</text>
</comment>